<dbReference type="EMBL" id="QYYH01000052">
    <property type="protein sequence ID" value="RJY16295.1"/>
    <property type="molecule type" value="Genomic_DNA"/>
</dbReference>
<dbReference type="RefSeq" id="WP_121853481.1">
    <property type="nucleotide sequence ID" value="NZ_JAKILH010000044.1"/>
</dbReference>
<sequence length="529" mass="61017">MDIEYSVATEADSVLWKDISGSLPLFGRAEYKKQFEKLINVSLSCSERLAAFDILKPKINRGKTDRILAKLNSSGVPCFVFALKNKPIEYSVKHSALENKLDAELHDEFKKYNFIHWESAFVGDLNRACYVFKNEFTKFSFSHTDNIALEVKKEKAEAICCNPFQKEVVYCLGHQLVAGMLMQTFSALKSPLLKKVNADYEFEKTALNTIRFNYKQVMKYEASRRSFVDAESDECDYETVTCKLSFLISQLHFSCISVTIETTPRESIDGVTLRQQKLQNALLLSNNSAQSNIYLHTLVLFNSNNTNSARLDAYSELRSLSGEDSGIDFKLGLLRNQSCLLSMSLPREKLRIELKRTIEASQLQSKFEKQLLELNKSEISDQFFKDLTRSEYRFYFDGKAKEYTRVKESNVKAVEEAINSLCESDYQRNVVRFLGSQLMFNEAKRVMRRFNVSYHQGTSTQYKYTKLQDSVVKFDFEYKTELKMKTECSPVGFDLKFRSLKWKVSCLIFQSKLLCTDMHVESELINSGE</sequence>
<evidence type="ECO:0000313" key="1">
    <source>
        <dbReference type="EMBL" id="RJY16295.1"/>
    </source>
</evidence>
<name>A0A3A6TTR7_9GAMM</name>
<organism evidence="1 2">
    <name type="scientific">Parashewanella spongiae</name>
    <dbReference type="NCBI Taxonomy" id="342950"/>
    <lineage>
        <taxon>Bacteria</taxon>
        <taxon>Pseudomonadati</taxon>
        <taxon>Pseudomonadota</taxon>
        <taxon>Gammaproteobacteria</taxon>
        <taxon>Alteromonadales</taxon>
        <taxon>Shewanellaceae</taxon>
        <taxon>Parashewanella</taxon>
    </lineage>
</organism>
<accession>A0A3A6TTR7</accession>
<dbReference type="AlphaFoldDB" id="A0A3A6TTR7"/>
<keyword evidence="2" id="KW-1185">Reference proteome</keyword>
<gene>
    <name evidence="1" type="ORF">D5R81_09900</name>
</gene>
<evidence type="ECO:0000313" key="2">
    <source>
        <dbReference type="Proteomes" id="UP000273022"/>
    </source>
</evidence>
<comment type="caution">
    <text evidence="1">The sequence shown here is derived from an EMBL/GenBank/DDBJ whole genome shotgun (WGS) entry which is preliminary data.</text>
</comment>
<proteinExistence type="predicted"/>
<protein>
    <submittedName>
        <fullName evidence="1">Uncharacterized protein</fullName>
    </submittedName>
</protein>
<dbReference type="Proteomes" id="UP000273022">
    <property type="component" value="Unassembled WGS sequence"/>
</dbReference>
<reference evidence="1 2" key="1">
    <citation type="submission" date="2018-09" db="EMBL/GenBank/DDBJ databases">
        <title>Phylogeny of the Shewanellaceae, and recommendation for two new genera, Pseudoshewanella and Parashewanella.</title>
        <authorList>
            <person name="Wang G."/>
        </authorList>
    </citation>
    <scope>NUCLEOTIDE SEQUENCE [LARGE SCALE GENOMIC DNA]</scope>
    <source>
        <strain evidence="1 2">KCTC 22492</strain>
    </source>
</reference>